<keyword evidence="2" id="KW-0614">Plasmid</keyword>
<dbReference type="EMBL" id="CP039853">
    <property type="protein sequence ID" value="QCZ95556.1"/>
    <property type="molecule type" value="Genomic_DNA"/>
</dbReference>
<evidence type="ECO:0000313" key="3">
    <source>
        <dbReference type="Proteomes" id="UP000304912"/>
    </source>
</evidence>
<geneLocation type="plasmid" evidence="2 3">
    <name>plas12</name>
</geneLocation>
<evidence type="ECO:0000313" key="2">
    <source>
        <dbReference type="EMBL" id="QCZ95556.1"/>
    </source>
</evidence>
<sequence length="212" mass="24023">MTDVQIEKRLAQQKRSQERARQRQIEKQRSPEYRAKQREKQRATAERQRAKALANKDKQLEKARAQAKAQRTRAIERAELKGPNSPTRNKPIKFKGMAGKARTKSDMSLHDKLGQLGCICCINAGLIQPFSGSPVSIHHIRGRTITDAHKYVLPLCAWHHDTPVPQDSGVSSDIFPIHSKGSEGGRVRWEEVNGKQHLLLEQVMELVGEGHY</sequence>
<gene>
    <name evidence="2" type="ORF">FBQ74_18725</name>
</gene>
<name>A0A5B7YJN0_9ALTE</name>
<dbReference type="Proteomes" id="UP000304912">
    <property type="component" value="Plasmid plas12"/>
</dbReference>
<dbReference type="AlphaFoldDB" id="A0A5B7YJN0"/>
<accession>A0A5B7YJN0</accession>
<evidence type="ECO:0000256" key="1">
    <source>
        <dbReference type="SAM" id="MobiDB-lite"/>
    </source>
</evidence>
<proteinExistence type="predicted"/>
<dbReference type="InterPro" id="IPR031875">
    <property type="entry name" value="RecA_dep_nuc"/>
</dbReference>
<feature type="region of interest" description="Disordered" evidence="1">
    <location>
        <begin position="1"/>
        <end position="64"/>
    </location>
</feature>
<organism evidence="2 3">
    <name type="scientific">Salinimonas iocasae</name>
    <dbReference type="NCBI Taxonomy" id="2572577"/>
    <lineage>
        <taxon>Bacteria</taxon>
        <taxon>Pseudomonadati</taxon>
        <taxon>Pseudomonadota</taxon>
        <taxon>Gammaproteobacteria</taxon>
        <taxon>Alteromonadales</taxon>
        <taxon>Alteromonadaceae</taxon>
        <taxon>Alteromonas/Salinimonas group</taxon>
        <taxon>Salinimonas</taxon>
    </lineage>
</organism>
<dbReference type="Pfam" id="PF16786">
    <property type="entry name" value="RecA_dep_nuc"/>
    <property type="match status" value="1"/>
</dbReference>
<feature type="region of interest" description="Disordered" evidence="1">
    <location>
        <begin position="77"/>
        <end position="99"/>
    </location>
</feature>
<dbReference type="Gene3D" id="3.30.40.190">
    <property type="match status" value="1"/>
</dbReference>
<reference evidence="2 3" key="1">
    <citation type="submission" date="2019-04" db="EMBL/GenBank/DDBJ databases">
        <title>Salinimonas iocasae sp. nov., a halophilic bacterium isolated from the outer tube casing of tubeworms in Okinawa Trough.</title>
        <authorList>
            <person name="Zhang H."/>
            <person name="Wang H."/>
            <person name="Li C."/>
        </authorList>
    </citation>
    <scope>NUCLEOTIDE SEQUENCE [LARGE SCALE GENOMIC DNA]</scope>
    <source>
        <strain evidence="2 3">KX18D6</strain>
        <plasmid evidence="2 3">plas12</plasmid>
    </source>
</reference>
<dbReference type="OrthoDB" id="8966986at2"/>
<protein>
    <submittedName>
        <fullName evidence="2">Recombination enhancement function protein</fullName>
    </submittedName>
</protein>
<dbReference type="RefSeq" id="WP_139758242.1">
    <property type="nucleotide sequence ID" value="NZ_CP039853.1"/>
</dbReference>
<keyword evidence="3" id="KW-1185">Reference proteome</keyword>
<dbReference type="KEGG" id="salk:FBQ74_18725"/>